<proteinExistence type="inferred from homology"/>
<dbReference type="PANTHER" id="PTHR24291">
    <property type="entry name" value="CYTOCHROME P450 FAMILY 4"/>
    <property type="match status" value="1"/>
</dbReference>
<evidence type="ECO:0000256" key="7">
    <source>
        <dbReference type="RuleBase" id="RU000461"/>
    </source>
</evidence>
<protein>
    <recommendedName>
        <fullName evidence="11">CYtochrome P450 family</fullName>
    </recommendedName>
</protein>
<keyword evidence="4 6" id="KW-0408">Iron</keyword>
<dbReference type="Pfam" id="PF00067">
    <property type="entry name" value="p450"/>
    <property type="match status" value="1"/>
</dbReference>
<comment type="caution">
    <text evidence="9">The sequence shown here is derived from an EMBL/GenBank/DDBJ whole genome shotgun (WGS) entry which is preliminary data.</text>
</comment>
<dbReference type="GO" id="GO:0004497">
    <property type="term" value="F:monooxygenase activity"/>
    <property type="evidence" value="ECO:0007669"/>
    <property type="project" value="UniProtKB-KW"/>
</dbReference>
<evidence type="ECO:0000256" key="2">
    <source>
        <dbReference type="ARBA" id="ARBA00010617"/>
    </source>
</evidence>
<evidence type="ECO:0000256" key="3">
    <source>
        <dbReference type="ARBA" id="ARBA00022617"/>
    </source>
</evidence>
<dbReference type="GO" id="GO:0005506">
    <property type="term" value="F:iron ion binding"/>
    <property type="evidence" value="ECO:0007669"/>
    <property type="project" value="InterPro"/>
</dbReference>
<organism evidence="9 10">
    <name type="scientific">Caenorhabditis auriculariae</name>
    <dbReference type="NCBI Taxonomy" id="2777116"/>
    <lineage>
        <taxon>Eukaryota</taxon>
        <taxon>Metazoa</taxon>
        <taxon>Ecdysozoa</taxon>
        <taxon>Nematoda</taxon>
        <taxon>Chromadorea</taxon>
        <taxon>Rhabditida</taxon>
        <taxon>Rhabditina</taxon>
        <taxon>Rhabditomorpha</taxon>
        <taxon>Rhabditoidea</taxon>
        <taxon>Rhabditidae</taxon>
        <taxon>Peloderinae</taxon>
        <taxon>Caenorhabditis</taxon>
    </lineage>
</organism>
<evidence type="ECO:0008006" key="11">
    <source>
        <dbReference type="Google" id="ProtNLM"/>
    </source>
</evidence>
<gene>
    <name evidence="9" type="ORF">CAUJ_LOCUS5863</name>
</gene>
<dbReference type="GO" id="GO:0016705">
    <property type="term" value="F:oxidoreductase activity, acting on paired donors, with incorporation or reduction of molecular oxygen"/>
    <property type="evidence" value="ECO:0007669"/>
    <property type="project" value="InterPro"/>
</dbReference>
<keyword evidence="7" id="KW-0560">Oxidoreductase</keyword>
<feature type="binding site" description="axial binding residue" evidence="6">
    <location>
        <position position="459"/>
    </location>
    <ligand>
        <name>heme</name>
        <dbReference type="ChEBI" id="CHEBI:30413"/>
    </ligand>
    <ligandPart>
        <name>Fe</name>
        <dbReference type="ChEBI" id="CHEBI:18248"/>
    </ligandPart>
</feature>
<dbReference type="InterPro" id="IPR017972">
    <property type="entry name" value="Cyt_P450_CS"/>
</dbReference>
<dbReference type="OrthoDB" id="1470350at2759"/>
<accession>A0A8S1H437</accession>
<feature type="chain" id="PRO_5035925537" description="CYtochrome P450 family" evidence="8">
    <location>
        <begin position="18"/>
        <end position="514"/>
    </location>
</feature>
<evidence type="ECO:0000313" key="9">
    <source>
        <dbReference type="EMBL" id="CAD6189944.1"/>
    </source>
</evidence>
<comment type="cofactor">
    <cofactor evidence="1 6">
        <name>heme</name>
        <dbReference type="ChEBI" id="CHEBI:30413"/>
    </cofactor>
</comment>
<evidence type="ECO:0000256" key="1">
    <source>
        <dbReference type="ARBA" id="ARBA00001971"/>
    </source>
</evidence>
<keyword evidence="6 7" id="KW-0479">Metal-binding</keyword>
<comment type="similarity">
    <text evidence="2 7">Belongs to the cytochrome P450 family.</text>
</comment>
<dbReference type="InterPro" id="IPR002401">
    <property type="entry name" value="Cyt_P450_E_grp-I"/>
</dbReference>
<evidence type="ECO:0000256" key="6">
    <source>
        <dbReference type="PIRSR" id="PIRSR602401-1"/>
    </source>
</evidence>
<dbReference type="SUPFAM" id="SSF48264">
    <property type="entry name" value="Cytochrome P450"/>
    <property type="match status" value="1"/>
</dbReference>
<evidence type="ECO:0000256" key="4">
    <source>
        <dbReference type="ARBA" id="ARBA00023004"/>
    </source>
</evidence>
<keyword evidence="8" id="KW-0732">Signal</keyword>
<dbReference type="EMBL" id="CAJGYM010000013">
    <property type="protein sequence ID" value="CAD6189944.1"/>
    <property type="molecule type" value="Genomic_DNA"/>
</dbReference>
<dbReference type="Gene3D" id="1.10.630.10">
    <property type="entry name" value="Cytochrome P450"/>
    <property type="match status" value="1"/>
</dbReference>
<evidence type="ECO:0000256" key="8">
    <source>
        <dbReference type="SAM" id="SignalP"/>
    </source>
</evidence>
<dbReference type="PANTHER" id="PTHR24291:SF146">
    <property type="entry name" value="CYTOCHROME P450"/>
    <property type="match status" value="1"/>
</dbReference>
<dbReference type="AlphaFoldDB" id="A0A8S1H437"/>
<dbReference type="PRINTS" id="PR00463">
    <property type="entry name" value="EP450I"/>
</dbReference>
<dbReference type="InterPro" id="IPR001128">
    <property type="entry name" value="Cyt_P450"/>
</dbReference>
<dbReference type="PROSITE" id="PS00086">
    <property type="entry name" value="CYTOCHROME_P450"/>
    <property type="match status" value="1"/>
</dbReference>
<dbReference type="GO" id="GO:0020037">
    <property type="term" value="F:heme binding"/>
    <property type="evidence" value="ECO:0007669"/>
    <property type="project" value="InterPro"/>
</dbReference>
<dbReference type="CDD" id="cd20628">
    <property type="entry name" value="CYP4"/>
    <property type="match status" value="1"/>
</dbReference>
<evidence type="ECO:0000313" key="10">
    <source>
        <dbReference type="Proteomes" id="UP000835052"/>
    </source>
</evidence>
<dbReference type="PRINTS" id="PR00385">
    <property type="entry name" value="P450"/>
</dbReference>
<keyword evidence="5 7" id="KW-0503">Monooxygenase</keyword>
<keyword evidence="3 6" id="KW-0349">Heme</keyword>
<dbReference type="InterPro" id="IPR036396">
    <property type="entry name" value="Cyt_P450_sf"/>
</dbReference>
<dbReference type="Proteomes" id="UP000835052">
    <property type="component" value="Unassembled WGS sequence"/>
</dbReference>
<sequence>MFVLLILSLALIAYIFFEFKKELIELYQLNRKCVVNLKKLEGPPHLPIIGSAHLFKWNNLEFTQQLEEWGRTYLFGVDPSKYSDKDDNGAHFKEGHIGIMPVWIGPVPVVFLGTHESIRPVLESTVNISKPAQYNKNYGMDRFGASDKHPRKMNYYPIFVTQGEILTDMLEKHCGEEDFFDCFGYVKRCALDIICETAMGTQVNAQIGENNTYVKAVERVSEIIWDHERFPWYWLKPIWYLSGMGHEFHRNVKLTTDFTRTVIAERKAALKEMDDPLNDVKNGSKMAFLDLMLKMQEENQLTDEDIREEVDTFMFEGHDTTASSMGFTMMWLGLFPECQKKLHEELDSVFGDSDRPPTMDDIKKLVYLEKCIKEALRLFPSVPIIARRLSEDCFIDHPRHGKICLPSGLTVAVAPLATSRDPRYYEKPDEFNPEHFNADQVSKRDPYTYIPFSAGSRNCIGQKFAITEEKVVLSWVFRRFSVESENSYENLRPVPELILRPSNGIKIKIKKREF</sequence>
<evidence type="ECO:0000256" key="5">
    <source>
        <dbReference type="ARBA" id="ARBA00023033"/>
    </source>
</evidence>
<reference evidence="9" key="1">
    <citation type="submission" date="2020-10" db="EMBL/GenBank/DDBJ databases">
        <authorList>
            <person name="Kikuchi T."/>
        </authorList>
    </citation>
    <scope>NUCLEOTIDE SEQUENCE</scope>
    <source>
        <strain evidence="9">NKZ352</strain>
    </source>
</reference>
<keyword evidence="10" id="KW-1185">Reference proteome</keyword>
<dbReference type="InterPro" id="IPR050196">
    <property type="entry name" value="Cytochrome_P450_Monoox"/>
</dbReference>
<name>A0A8S1H437_9PELO</name>
<feature type="signal peptide" evidence="8">
    <location>
        <begin position="1"/>
        <end position="17"/>
    </location>
</feature>